<dbReference type="InterPro" id="IPR002656">
    <property type="entry name" value="Acyl_transf_3_dom"/>
</dbReference>
<keyword evidence="5" id="KW-0808">Transferase</keyword>
<evidence type="ECO:0000256" key="3">
    <source>
        <dbReference type="SAM" id="Phobius"/>
    </source>
</evidence>
<dbReference type="PANTHER" id="PTHR37312:SF1">
    <property type="entry name" value="MEMBRANE-BOUND ACYLTRANSFERASE YKRP-RELATED"/>
    <property type="match status" value="1"/>
</dbReference>
<feature type="transmembrane region" description="Helical" evidence="3">
    <location>
        <begin position="73"/>
        <end position="91"/>
    </location>
</feature>
<dbReference type="GO" id="GO:0016747">
    <property type="term" value="F:acyltransferase activity, transferring groups other than amino-acyl groups"/>
    <property type="evidence" value="ECO:0007669"/>
    <property type="project" value="InterPro"/>
</dbReference>
<evidence type="ECO:0000313" key="6">
    <source>
        <dbReference type="Proteomes" id="UP000247922"/>
    </source>
</evidence>
<evidence type="ECO:0000313" key="5">
    <source>
        <dbReference type="EMBL" id="PXW92083.1"/>
    </source>
</evidence>
<name>A0A2V3WFP8_9BACI</name>
<comment type="similarity">
    <text evidence="2">Belongs to the acyltransferase 3 family.</text>
</comment>
<dbReference type="EMBL" id="QJJR01000003">
    <property type="protein sequence ID" value="PXW92083.1"/>
    <property type="molecule type" value="Genomic_DNA"/>
</dbReference>
<feature type="transmembrane region" description="Helical" evidence="3">
    <location>
        <begin position="129"/>
        <end position="147"/>
    </location>
</feature>
<reference evidence="5 6" key="1">
    <citation type="submission" date="2018-05" db="EMBL/GenBank/DDBJ databases">
        <title>Genomic Encyclopedia of Type Strains, Phase IV (KMG-IV): sequencing the most valuable type-strain genomes for metagenomic binning, comparative biology and taxonomic classification.</title>
        <authorList>
            <person name="Goeker M."/>
        </authorList>
    </citation>
    <scope>NUCLEOTIDE SEQUENCE [LARGE SCALE GENOMIC DNA]</scope>
    <source>
        <strain evidence="5 6">DSM 22440</strain>
    </source>
</reference>
<keyword evidence="3" id="KW-0812">Transmembrane</keyword>
<evidence type="ECO:0000256" key="2">
    <source>
        <dbReference type="ARBA" id="ARBA00007400"/>
    </source>
</evidence>
<feature type="transmembrane region" description="Helical" evidence="3">
    <location>
        <begin position="34"/>
        <end position="52"/>
    </location>
</feature>
<keyword evidence="3" id="KW-0472">Membrane</keyword>
<dbReference type="InterPro" id="IPR052734">
    <property type="entry name" value="Nod_factor_acetyltransferase"/>
</dbReference>
<protein>
    <submittedName>
        <fullName evidence="5">Fucose 4-O-acetylase-like acetyltransferase</fullName>
    </submittedName>
</protein>
<gene>
    <name evidence="5" type="ORF">DES38_10398</name>
</gene>
<dbReference type="Proteomes" id="UP000247922">
    <property type="component" value="Unassembled WGS sequence"/>
</dbReference>
<feature type="domain" description="Acyltransferase 3" evidence="4">
    <location>
        <begin position="6"/>
        <end position="301"/>
    </location>
</feature>
<sequence>MKREPFFDNAKFILIVLVVFGHVIQPMIEDVRGVSALYQLIYVFHMPAMILLSGYFQRGIHTVREGVQLAKKLLIPYLVFQVIYNGYYAIANVAPVKSIADPHWSLWFMISLFSWNVLLTFFKRLKPKTGLLLAIGLGLIVGFIEGIDHSYSLSRTFVFFPFFLLGYHLDKDRLLSTFRFRKVGVMLSVLFAAWTVLYMFGNFSSGWLFQSSSYQALGAPSFGVWYRLTYYLLATLFSFIVFSLIPRCRKRFTDLGQKSLYVYLLHGFFIQYFRQSGMIQIYNLLDVGVAAGISLLIVFVLSSRPIWVSFQPLIELNVQALRKSLKRLET</sequence>
<comment type="caution">
    <text evidence="5">The sequence shown here is derived from an EMBL/GenBank/DDBJ whole genome shotgun (WGS) entry which is preliminary data.</text>
</comment>
<feature type="transmembrane region" description="Helical" evidence="3">
    <location>
        <begin position="189"/>
        <end position="209"/>
    </location>
</feature>
<dbReference type="RefSeq" id="WP_110250716.1">
    <property type="nucleotide sequence ID" value="NZ_QJJR01000003.1"/>
</dbReference>
<feature type="transmembrane region" description="Helical" evidence="3">
    <location>
        <begin position="229"/>
        <end position="248"/>
    </location>
</feature>
<accession>A0A2V3WFP8</accession>
<keyword evidence="6" id="KW-1185">Reference proteome</keyword>
<keyword evidence="3" id="KW-1133">Transmembrane helix</keyword>
<dbReference type="Pfam" id="PF01757">
    <property type="entry name" value="Acyl_transf_3"/>
    <property type="match status" value="1"/>
</dbReference>
<feature type="transmembrane region" description="Helical" evidence="3">
    <location>
        <begin position="12"/>
        <end position="28"/>
    </location>
</feature>
<evidence type="ECO:0000259" key="4">
    <source>
        <dbReference type="Pfam" id="PF01757"/>
    </source>
</evidence>
<dbReference type="AlphaFoldDB" id="A0A2V3WFP8"/>
<feature type="transmembrane region" description="Helical" evidence="3">
    <location>
        <begin position="153"/>
        <end position="169"/>
    </location>
</feature>
<organism evidence="5 6">
    <name type="scientific">Streptohalobacillus salinus</name>
    <dbReference type="NCBI Taxonomy" id="621096"/>
    <lineage>
        <taxon>Bacteria</taxon>
        <taxon>Bacillati</taxon>
        <taxon>Bacillota</taxon>
        <taxon>Bacilli</taxon>
        <taxon>Bacillales</taxon>
        <taxon>Bacillaceae</taxon>
        <taxon>Streptohalobacillus</taxon>
    </lineage>
</organism>
<feature type="transmembrane region" description="Helical" evidence="3">
    <location>
        <begin position="103"/>
        <end position="122"/>
    </location>
</feature>
<feature type="transmembrane region" description="Helical" evidence="3">
    <location>
        <begin position="281"/>
        <end position="301"/>
    </location>
</feature>
<proteinExistence type="inferred from homology"/>
<comment type="subcellular location">
    <subcellularLocation>
        <location evidence="1">Membrane</location>
    </subcellularLocation>
</comment>
<evidence type="ECO:0000256" key="1">
    <source>
        <dbReference type="ARBA" id="ARBA00004370"/>
    </source>
</evidence>
<dbReference type="OrthoDB" id="6623990at2"/>
<dbReference type="PANTHER" id="PTHR37312">
    <property type="entry name" value="MEMBRANE-BOUND ACYLTRANSFERASE YKRP-RELATED"/>
    <property type="match status" value="1"/>
</dbReference>